<evidence type="ECO:0000313" key="12">
    <source>
        <dbReference type="Proteomes" id="UP001597497"/>
    </source>
</evidence>
<organism evidence="11 12">
    <name type="scientific">Marinicrinis sediminis</name>
    <dbReference type="NCBI Taxonomy" id="1652465"/>
    <lineage>
        <taxon>Bacteria</taxon>
        <taxon>Bacillati</taxon>
        <taxon>Bacillota</taxon>
        <taxon>Bacilli</taxon>
        <taxon>Bacillales</taxon>
        <taxon>Paenibacillaceae</taxon>
    </lineage>
</organism>
<evidence type="ECO:0000256" key="7">
    <source>
        <dbReference type="ARBA" id="ARBA00022833"/>
    </source>
</evidence>
<comment type="caution">
    <text evidence="11">The sequence shown here is derived from an EMBL/GenBank/DDBJ whole genome shotgun (WGS) entry which is preliminary data.</text>
</comment>
<dbReference type="InterPro" id="IPR007115">
    <property type="entry name" value="6-PTP_synth/QueD"/>
</dbReference>
<dbReference type="PANTHER" id="PTHR12589:SF7">
    <property type="entry name" value="6-PYRUVOYL TETRAHYDROBIOPTERIN SYNTHASE"/>
    <property type="match status" value="1"/>
</dbReference>
<dbReference type="Gene3D" id="3.30.479.10">
    <property type="entry name" value="6-pyruvoyl tetrahydropterin synthase/QueD"/>
    <property type="match status" value="1"/>
</dbReference>
<keyword evidence="8" id="KW-0456">Lyase</keyword>
<evidence type="ECO:0000256" key="1">
    <source>
        <dbReference type="ARBA" id="ARBA00001947"/>
    </source>
</evidence>
<dbReference type="EMBL" id="JBHUMM010000002">
    <property type="protein sequence ID" value="MFD2670408.1"/>
    <property type="molecule type" value="Genomic_DNA"/>
</dbReference>
<dbReference type="PANTHER" id="PTHR12589">
    <property type="entry name" value="PYRUVOYL TETRAHYDROBIOPTERIN SYNTHASE"/>
    <property type="match status" value="1"/>
</dbReference>
<comment type="similarity">
    <text evidence="3">Belongs to the PTPS family. QueD subfamily.</text>
</comment>
<dbReference type="EC" id="4.1.2.50" evidence="4"/>
<dbReference type="SUPFAM" id="SSF55620">
    <property type="entry name" value="Tetrahydrobiopterin biosynthesis enzymes-like"/>
    <property type="match status" value="1"/>
</dbReference>
<evidence type="ECO:0000256" key="8">
    <source>
        <dbReference type="ARBA" id="ARBA00023239"/>
    </source>
</evidence>
<keyword evidence="7" id="KW-0862">Zinc</keyword>
<sequence length="145" mass="16664">MIYQTYPSVPHSFVYELNKDFSFAAAHYIPREKAGVCSQLHGHTYVVNLTIAGDELDDCGFLVNFKTIKKLVHDRFDHTVLNEDEWFDHHESARLPSTEIVARMIGELVQDYLNTLPNGARCLQVFLRETPSSYVVYKPKQGDSR</sequence>
<evidence type="ECO:0000313" key="11">
    <source>
        <dbReference type="EMBL" id="MFD2670408.1"/>
    </source>
</evidence>
<accession>A0ABW5R5R7</accession>
<keyword evidence="6" id="KW-0479">Metal-binding</keyword>
<evidence type="ECO:0000256" key="2">
    <source>
        <dbReference type="ARBA" id="ARBA00005061"/>
    </source>
</evidence>
<evidence type="ECO:0000256" key="6">
    <source>
        <dbReference type="ARBA" id="ARBA00022723"/>
    </source>
</evidence>
<evidence type="ECO:0000256" key="4">
    <source>
        <dbReference type="ARBA" id="ARBA00012982"/>
    </source>
</evidence>
<protein>
    <recommendedName>
        <fullName evidence="5">6-carboxy-5,6,7,8-tetrahydropterin synthase</fullName>
        <ecNumber evidence="4">4.1.2.50</ecNumber>
    </recommendedName>
    <alternativeName>
        <fullName evidence="9">Queuosine biosynthesis protein QueD</fullName>
    </alternativeName>
</protein>
<comment type="catalytic activity">
    <reaction evidence="10">
        <text>7,8-dihydroneopterin 3'-triphosphate + H2O = 6-carboxy-5,6,7,8-tetrahydropterin + triphosphate + acetaldehyde + 2 H(+)</text>
        <dbReference type="Rhea" id="RHEA:27966"/>
        <dbReference type="ChEBI" id="CHEBI:15343"/>
        <dbReference type="ChEBI" id="CHEBI:15377"/>
        <dbReference type="ChEBI" id="CHEBI:15378"/>
        <dbReference type="ChEBI" id="CHEBI:18036"/>
        <dbReference type="ChEBI" id="CHEBI:58462"/>
        <dbReference type="ChEBI" id="CHEBI:61032"/>
        <dbReference type="EC" id="4.1.2.50"/>
    </reaction>
</comment>
<comment type="cofactor">
    <cofactor evidence="1">
        <name>Zn(2+)</name>
        <dbReference type="ChEBI" id="CHEBI:29105"/>
    </cofactor>
</comment>
<comment type="pathway">
    <text evidence="2">Purine metabolism; 7-cyano-7-deazaguanine biosynthesis.</text>
</comment>
<evidence type="ECO:0000256" key="5">
    <source>
        <dbReference type="ARBA" id="ARBA00018141"/>
    </source>
</evidence>
<reference evidence="12" key="1">
    <citation type="journal article" date="2019" name="Int. J. Syst. Evol. Microbiol.">
        <title>The Global Catalogue of Microorganisms (GCM) 10K type strain sequencing project: providing services to taxonomists for standard genome sequencing and annotation.</title>
        <authorList>
            <consortium name="The Broad Institute Genomics Platform"/>
            <consortium name="The Broad Institute Genome Sequencing Center for Infectious Disease"/>
            <person name="Wu L."/>
            <person name="Ma J."/>
        </authorList>
    </citation>
    <scope>NUCLEOTIDE SEQUENCE [LARGE SCALE GENOMIC DNA]</scope>
    <source>
        <strain evidence="12">KCTC 33676</strain>
    </source>
</reference>
<name>A0ABW5R5R7_9BACL</name>
<keyword evidence="12" id="KW-1185">Reference proteome</keyword>
<evidence type="ECO:0000256" key="10">
    <source>
        <dbReference type="ARBA" id="ARBA00048807"/>
    </source>
</evidence>
<dbReference type="Proteomes" id="UP001597497">
    <property type="component" value="Unassembled WGS sequence"/>
</dbReference>
<evidence type="ECO:0000256" key="9">
    <source>
        <dbReference type="ARBA" id="ARBA00031449"/>
    </source>
</evidence>
<gene>
    <name evidence="11" type="ORF">ACFSUC_02155</name>
</gene>
<proteinExistence type="inferred from homology"/>
<dbReference type="RefSeq" id="WP_379927791.1">
    <property type="nucleotide sequence ID" value="NZ_JBHUMM010000002.1"/>
</dbReference>
<dbReference type="Pfam" id="PF01242">
    <property type="entry name" value="PTPS"/>
    <property type="match status" value="1"/>
</dbReference>
<dbReference type="InterPro" id="IPR038418">
    <property type="entry name" value="6-PTP_synth/QueD_sf"/>
</dbReference>
<evidence type="ECO:0000256" key="3">
    <source>
        <dbReference type="ARBA" id="ARBA00008900"/>
    </source>
</evidence>